<evidence type="ECO:0000313" key="3">
    <source>
        <dbReference type="Proteomes" id="UP000499080"/>
    </source>
</evidence>
<dbReference type="EMBL" id="BGPR01002034">
    <property type="protein sequence ID" value="GBM66599.1"/>
    <property type="molecule type" value="Genomic_DNA"/>
</dbReference>
<keyword evidence="3" id="KW-1185">Reference proteome</keyword>
<proteinExistence type="predicted"/>
<feature type="region of interest" description="Disordered" evidence="1">
    <location>
        <begin position="1"/>
        <end position="46"/>
    </location>
</feature>
<organism evidence="2 3">
    <name type="scientific">Araneus ventricosus</name>
    <name type="common">Orbweaver spider</name>
    <name type="synonym">Epeira ventricosa</name>
    <dbReference type="NCBI Taxonomy" id="182803"/>
    <lineage>
        <taxon>Eukaryota</taxon>
        <taxon>Metazoa</taxon>
        <taxon>Ecdysozoa</taxon>
        <taxon>Arthropoda</taxon>
        <taxon>Chelicerata</taxon>
        <taxon>Arachnida</taxon>
        <taxon>Araneae</taxon>
        <taxon>Araneomorphae</taxon>
        <taxon>Entelegynae</taxon>
        <taxon>Araneoidea</taxon>
        <taxon>Araneidae</taxon>
        <taxon>Araneus</taxon>
    </lineage>
</organism>
<dbReference type="Proteomes" id="UP000499080">
    <property type="component" value="Unassembled WGS sequence"/>
</dbReference>
<sequence length="76" mass="8082">MHGGLEKEDKSSCTSAGEKRNGGLESSVLPKVGEVLASSGTPDKETVLTKPFIKGGEMRKPFDLVGWTRGVVDSDF</sequence>
<reference evidence="2 3" key="1">
    <citation type="journal article" date="2019" name="Sci. Rep.">
        <title>Orb-weaving spider Araneus ventricosus genome elucidates the spidroin gene catalogue.</title>
        <authorList>
            <person name="Kono N."/>
            <person name="Nakamura H."/>
            <person name="Ohtoshi R."/>
            <person name="Moran D.A.P."/>
            <person name="Shinohara A."/>
            <person name="Yoshida Y."/>
            <person name="Fujiwara M."/>
            <person name="Mori M."/>
            <person name="Tomita M."/>
            <person name="Arakawa K."/>
        </authorList>
    </citation>
    <scope>NUCLEOTIDE SEQUENCE [LARGE SCALE GENOMIC DNA]</scope>
</reference>
<protein>
    <submittedName>
        <fullName evidence="2">Uncharacterized protein</fullName>
    </submittedName>
</protein>
<gene>
    <name evidence="2" type="ORF">AVEN_73215_1</name>
</gene>
<accession>A0A4Y2HN92</accession>
<name>A0A4Y2HN92_ARAVE</name>
<comment type="caution">
    <text evidence="2">The sequence shown here is derived from an EMBL/GenBank/DDBJ whole genome shotgun (WGS) entry which is preliminary data.</text>
</comment>
<dbReference type="AlphaFoldDB" id="A0A4Y2HN92"/>
<evidence type="ECO:0000256" key="1">
    <source>
        <dbReference type="SAM" id="MobiDB-lite"/>
    </source>
</evidence>
<evidence type="ECO:0000313" key="2">
    <source>
        <dbReference type="EMBL" id="GBM66599.1"/>
    </source>
</evidence>
<feature type="compositionally biased region" description="Basic and acidic residues" evidence="1">
    <location>
        <begin position="1"/>
        <end position="22"/>
    </location>
</feature>